<dbReference type="Gene3D" id="3.30.420.40">
    <property type="match status" value="2"/>
</dbReference>
<comment type="similarity">
    <text evidence="1 5">Belongs to the heat shock protein 70 family.</text>
</comment>
<dbReference type="Proteomes" id="UP000826709">
    <property type="component" value="Chromosome"/>
</dbReference>
<dbReference type="PANTHER" id="PTHR19375">
    <property type="entry name" value="HEAT SHOCK PROTEIN 70KDA"/>
    <property type="match status" value="1"/>
</dbReference>
<dbReference type="GO" id="GO:0140662">
    <property type="term" value="F:ATP-dependent protein folding chaperone"/>
    <property type="evidence" value="ECO:0007669"/>
    <property type="project" value="InterPro"/>
</dbReference>
<dbReference type="PROSITE" id="PS00297">
    <property type="entry name" value="HSP70_1"/>
    <property type="match status" value="1"/>
</dbReference>
<dbReference type="FunFam" id="3.30.420.40:FF:000071">
    <property type="entry name" value="Molecular chaperone DnaK"/>
    <property type="match status" value="1"/>
</dbReference>
<reference evidence="7" key="2">
    <citation type="submission" date="2019-03" db="EMBL/GenBank/DDBJ databases">
        <authorList>
            <person name="Chen S.-C."/>
            <person name="Wu S.-Y."/>
            <person name="Lai M.-C."/>
        </authorList>
    </citation>
    <scope>NUCLEOTIDE SEQUENCE</scope>
    <source>
        <strain evidence="7">ML15</strain>
    </source>
</reference>
<dbReference type="InterPro" id="IPR018181">
    <property type="entry name" value="Heat_shock_70_CS"/>
</dbReference>
<sequence>MCIISKNRRHKALILVLKQHNRIREVNMSELLKLFGIDLGTTYSCIAYVDETGRPVIVNNSEGTPTTPSVVYFESAQNIVVGEVAKDIAEIEPQKTVQFVKRQIGKIQEVYNLEGRPISPEEISSYILKKVAQNAEMELGSPVTDVVITCPAYFGDAEKNSTIQAGILAGFNVLAIINEPTAAALSYGATLGGAEKVLLVLDLGGGTFDVTVLKVGKSIDTICTGGDYYLGGKNWDDSIIQYLTDEFSNQTGCTDDITENLETLQSLRGSAEKAKIQLSRKETTTVTVQHDGTRARVELSREKFNALTANLLNQVISLTDDVIKQAKEKGISKFDEVILVGGSCRMPQVMEAVKEKYGMEPKLQDPDAAVAKGAALYAVMKKKVDPTPPTTGDEQMQSLPPIRYGNGDQLPTITDVTSKTFGVEALDKQKKPIISNLIMRDSSIPIDASRTYGTEDPNQASASIKIYEHSSYETEIDLPKDAESLVIGQTELSLPPNLPEGAPIKITFKLNENGILEIFALDLTGNRSVTATIERKSSLSKAQLDEIKERNKGIKVI</sequence>
<accession>A0A8G0ZYG4</accession>
<evidence type="ECO:0000256" key="2">
    <source>
        <dbReference type="ARBA" id="ARBA00022741"/>
    </source>
</evidence>
<dbReference type="InterPro" id="IPR043129">
    <property type="entry name" value="ATPase_NBD"/>
</dbReference>
<reference evidence="7" key="1">
    <citation type="journal article" date="2005" name="Int. J. Syst. Evol. Microbiol.">
        <title>Methanofollis formosanus sp. nov., isolated from a fish pond.</title>
        <authorList>
            <person name="Wu S.Y."/>
            <person name="Chen S.C."/>
            <person name="Lai M.C."/>
        </authorList>
    </citation>
    <scope>NUCLEOTIDE SEQUENCE</scope>
    <source>
        <strain evidence="7">ML15</strain>
    </source>
</reference>
<proteinExistence type="inferred from homology"/>
<dbReference type="SUPFAM" id="SSF100920">
    <property type="entry name" value="Heat shock protein 70kD (HSP70), peptide-binding domain"/>
    <property type="match status" value="1"/>
</dbReference>
<keyword evidence="8" id="KW-1185">Reference proteome</keyword>
<dbReference type="Gene3D" id="2.60.34.10">
    <property type="entry name" value="Substrate Binding Domain Of DNAk, Chain A, domain 1"/>
    <property type="match status" value="1"/>
</dbReference>
<evidence type="ECO:0000256" key="4">
    <source>
        <dbReference type="ARBA" id="ARBA00023186"/>
    </source>
</evidence>
<evidence type="ECO:0000256" key="3">
    <source>
        <dbReference type="ARBA" id="ARBA00022840"/>
    </source>
</evidence>
<dbReference type="AlphaFoldDB" id="A0A8G0ZYG4"/>
<dbReference type="GO" id="GO:0005524">
    <property type="term" value="F:ATP binding"/>
    <property type="evidence" value="ECO:0007669"/>
    <property type="project" value="UniProtKB-KW"/>
</dbReference>
<organism evidence="7 8">
    <name type="scientific">Methanofollis formosanus</name>
    <dbReference type="NCBI Taxonomy" id="299308"/>
    <lineage>
        <taxon>Archaea</taxon>
        <taxon>Methanobacteriati</taxon>
        <taxon>Methanobacteriota</taxon>
        <taxon>Stenosarchaea group</taxon>
        <taxon>Methanomicrobia</taxon>
        <taxon>Methanomicrobiales</taxon>
        <taxon>Methanomicrobiaceae</taxon>
        <taxon>Methanofollis</taxon>
    </lineage>
</organism>
<dbReference type="Pfam" id="PF00012">
    <property type="entry name" value="HSP70"/>
    <property type="match status" value="2"/>
</dbReference>
<dbReference type="FunFam" id="3.90.640.10:FF:000003">
    <property type="entry name" value="Molecular chaperone DnaK"/>
    <property type="match status" value="1"/>
</dbReference>
<dbReference type="Gene3D" id="3.90.640.10">
    <property type="entry name" value="Actin, Chain A, domain 4"/>
    <property type="match status" value="1"/>
</dbReference>
<protein>
    <submittedName>
        <fullName evidence="7">Hsp70 family protein</fullName>
    </submittedName>
</protein>
<dbReference type="InterPro" id="IPR013126">
    <property type="entry name" value="Hsp_70_fam"/>
</dbReference>
<evidence type="ECO:0000313" key="8">
    <source>
        <dbReference type="Proteomes" id="UP000826709"/>
    </source>
</evidence>
<feature type="region of interest" description="Disordered" evidence="6">
    <location>
        <begin position="384"/>
        <end position="408"/>
    </location>
</feature>
<dbReference type="PROSITE" id="PS00329">
    <property type="entry name" value="HSP70_2"/>
    <property type="match status" value="1"/>
</dbReference>
<dbReference type="SUPFAM" id="SSF53067">
    <property type="entry name" value="Actin-like ATPase domain"/>
    <property type="match status" value="2"/>
</dbReference>
<keyword evidence="2 5" id="KW-0547">Nucleotide-binding</keyword>
<keyword evidence="3 5" id="KW-0067">ATP-binding</keyword>
<dbReference type="CDD" id="cd24029">
    <property type="entry name" value="ASKHA_NBD_HSP70_DnaK_HscA_HscC"/>
    <property type="match status" value="1"/>
</dbReference>
<dbReference type="EMBL" id="CP037968">
    <property type="protein sequence ID" value="QYZ78217.1"/>
    <property type="molecule type" value="Genomic_DNA"/>
</dbReference>
<name>A0A8G0ZYG4_9EURY</name>
<evidence type="ECO:0000313" key="7">
    <source>
        <dbReference type="EMBL" id="QYZ78217.1"/>
    </source>
</evidence>
<dbReference type="InterPro" id="IPR029047">
    <property type="entry name" value="HSP70_peptide-bd_sf"/>
</dbReference>
<keyword evidence="4" id="KW-0143">Chaperone</keyword>
<evidence type="ECO:0000256" key="5">
    <source>
        <dbReference type="RuleBase" id="RU003322"/>
    </source>
</evidence>
<dbReference type="PRINTS" id="PR00301">
    <property type="entry name" value="HEATSHOCK70"/>
</dbReference>
<gene>
    <name evidence="7" type="ORF">E2N92_01610</name>
</gene>
<evidence type="ECO:0000256" key="6">
    <source>
        <dbReference type="SAM" id="MobiDB-lite"/>
    </source>
</evidence>
<evidence type="ECO:0000256" key="1">
    <source>
        <dbReference type="ARBA" id="ARBA00007381"/>
    </source>
</evidence>
<dbReference type="KEGG" id="mfk:E2N92_01610"/>